<evidence type="ECO:0000256" key="9">
    <source>
        <dbReference type="SAM" id="MobiDB-lite"/>
    </source>
</evidence>
<keyword evidence="11" id="KW-1185">Reference proteome</keyword>
<organism evidence="11 12">
    <name type="scientific">Echinops telfairi</name>
    <name type="common">Lesser hedgehog tenrec</name>
    <dbReference type="NCBI Taxonomy" id="9371"/>
    <lineage>
        <taxon>Eukaryota</taxon>
        <taxon>Metazoa</taxon>
        <taxon>Chordata</taxon>
        <taxon>Craniata</taxon>
        <taxon>Vertebrata</taxon>
        <taxon>Euteleostomi</taxon>
        <taxon>Mammalia</taxon>
        <taxon>Eutheria</taxon>
        <taxon>Afrotheria</taxon>
        <taxon>Tenrecidae</taxon>
        <taxon>Tenrecinae</taxon>
        <taxon>Echinops</taxon>
    </lineage>
</organism>
<evidence type="ECO:0000256" key="6">
    <source>
        <dbReference type="ARBA" id="ARBA00023187"/>
    </source>
</evidence>
<feature type="compositionally biased region" description="Low complexity" evidence="9">
    <location>
        <begin position="52"/>
        <end position="67"/>
    </location>
</feature>
<feature type="region of interest" description="Disordered" evidence="9">
    <location>
        <begin position="87"/>
        <end position="122"/>
    </location>
</feature>
<evidence type="ECO:0000256" key="4">
    <source>
        <dbReference type="ARBA" id="ARBA00022728"/>
    </source>
</evidence>
<evidence type="ECO:0000256" key="7">
    <source>
        <dbReference type="ARBA" id="ARBA00023242"/>
    </source>
</evidence>
<keyword evidence="8" id="KW-0687">Ribonucleoprotein</keyword>
<evidence type="ECO:0000256" key="3">
    <source>
        <dbReference type="ARBA" id="ARBA00022664"/>
    </source>
</evidence>
<dbReference type="PANTHER" id="PTHR23338">
    <property type="entry name" value="SMALL NUCLEAR RIBONUCLEOPROTEIN SM"/>
    <property type="match status" value="1"/>
</dbReference>
<dbReference type="InterPro" id="IPR001163">
    <property type="entry name" value="Sm_dom_euk/arc"/>
</dbReference>
<feature type="compositionally biased region" description="Gly residues" evidence="9">
    <location>
        <begin position="265"/>
        <end position="288"/>
    </location>
</feature>
<comment type="subcellular location">
    <subcellularLocation>
        <location evidence="1">Nucleus</location>
    </subcellularLocation>
</comment>
<evidence type="ECO:0000256" key="5">
    <source>
        <dbReference type="ARBA" id="ARBA00022884"/>
    </source>
</evidence>
<keyword evidence="3" id="KW-0507">mRNA processing</keyword>
<keyword evidence="7" id="KW-0539">Nucleus</keyword>
<feature type="domain" description="Sm" evidence="10">
    <location>
        <begin position="165"/>
        <end position="238"/>
    </location>
</feature>
<feature type="region of interest" description="Disordered" evidence="9">
    <location>
        <begin position="19"/>
        <end position="74"/>
    </location>
</feature>
<evidence type="ECO:0000256" key="2">
    <source>
        <dbReference type="ARBA" id="ARBA00006850"/>
    </source>
</evidence>
<reference evidence="12" key="1">
    <citation type="submission" date="2025-08" db="UniProtKB">
        <authorList>
            <consortium name="RefSeq"/>
        </authorList>
    </citation>
    <scope>IDENTIFICATION</scope>
</reference>
<dbReference type="PROSITE" id="PS52002">
    <property type="entry name" value="SM"/>
    <property type="match status" value="1"/>
</dbReference>
<dbReference type="InterPro" id="IPR047575">
    <property type="entry name" value="Sm"/>
</dbReference>
<keyword evidence="4" id="KW-0747">Spliceosome</keyword>
<keyword evidence="6" id="KW-0508">mRNA splicing</keyword>
<evidence type="ECO:0000256" key="8">
    <source>
        <dbReference type="ARBA" id="ARBA00023274"/>
    </source>
</evidence>
<dbReference type="RefSeq" id="XP_004705588.2">
    <property type="nucleotide sequence ID" value="XM_004705531.2"/>
</dbReference>
<dbReference type="SUPFAM" id="SSF50182">
    <property type="entry name" value="Sm-like ribonucleoproteins"/>
    <property type="match status" value="1"/>
</dbReference>
<evidence type="ECO:0000313" key="11">
    <source>
        <dbReference type="Proteomes" id="UP000694863"/>
    </source>
</evidence>
<dbReference type="Gene3D" id="2.30.30.100">
    <property type="match status" value="1"/>
</dbReference>
<comment type="similarity">
    <text evidence="2">Belongs to the snRNP Sm proteins family.</text>
</comment>
<dbReference type="Proteomes" id="UP000694863">
    <property type="component" value="Unplaced"/>
</dbReference>
<dbReference type="Pfam" id="PF01423">
    <property type="entry name" value="LSM"/>
    <property type="match status" value="1"/>
</dbReference>
<sequence>MGGPEGAEVEVAGSLLEEEQLVWGSGDDRRWARPDVAQETLRRGPGPQPEVSRAPSAPAAADSPPRAQGAGCGDCAELHLPPGALPARNSAFVPRGLGVGTGRPWEGQEEEPSTAGSPGRPAVYEPPYLRGFLALRGDDTSGQLHPVREDRSPHPIPNIPEDLLLPLSLLKTAQNHPMLVELKNGETYNGHLVSCDNWMNINLREVICTSRDGDKFWRMPECYIRGSTIKYLRIPDEIIDMVKDEVVAKGRGRGGLQQQKQQKGRGMGGAGRGVFGGRGRGGIPGTGRGQQEKKPGRQAGKQ</sequence>
<keyword evidence="5" id="KW-0694">RNA-binding</keyword>
<dbReference type="InterPro" id="IPR027141">
    <property type="entry name" value="LSm4/Sm_D1/D3"/>
</dbReference>
<evidence type="ECO:0000259" key="10">
    <source>
        <dbReference type="PROSITE" id="PS52002"/>
    </source>
</evidence>
<dbReference type="InterPro" id="IPR010920">
    <property type="entry name" value="LSM_dom_sf"/>
</dbReference>
<proteinExistence type="inferred from homology"/>
<protein>
    <submittedName>
        <fullName evidence="12">U6 snRNA-associated Sm-like protein LSm4</fullName>
    </submittedName>
</protein>
<evidence type="ECO:0000256" key="1">
    <source>
        <dbReference type="ARBA" id="ARBA00004123"/>
    </source>
</evidence>
<dbReference type="GeneID" id="101652082"/>
<gene>
    <name evidence="12" type="primary">LSM4</name>
</gene>
<name>A0ABM0IQP9_ECHTE</name>
<feature type="region of interest" description="Disordered" evidence="9">
    <location>
        <begin position="251"/>
        <end position="302"/>
    </location>
</feature>
<dbReference type="InterPro" id="IPR034101">
    <property type="entry name" value="Lsm4"/>
</dbReference>
<dbReference type="CDD" id="cd01723">
    <property type="entry name" value="LSm4"/>
    <property type="match status" value="1"/>
</dbReference>
<accession>A0ABM0IQP9</accession>
<dbReference type="SMART" id="SM00651">
    <property type="entry name" value="Sm"/>
    <property type="match status" value="1"/>
</dbReference>
<evidence type="ECO:0000313" key="12">
    <source>
        <dbReference type="RefSeq" id="XP_004705588.2"/>
    </source>
</evidence>